<organism evidence="2">
    <name type="scientific">Anguilla anguilla</name>
    <name type="common">European freshwater eel</name>
    <name type="synonym">Muraena anguilla</name>
    <dbReference type="NCBI Taxonomy" id="7936"/>
    <lineage>
        <taxon>Eukaryota</taxon>
        <taxon>Metazoa</taxon>
        <taxon>Chordata</taxon>
        <taxon>Craniata</taxon>
        <taxon>Vertebrata</taxon>
        <taxon>Euteleostomi</taxon>
        <taxon>Actinopterygii</taxon>
        <taxon>Neopterygii</taxon>
        <taxon>Teleostei</taxon>
        <taxon>Anguilliformes</taxon>
        <taxon>Anguillidae</taxon>
        <taxon>Anguilla</taxon>
    </lineage>
</organism>
<proteinExistence type="predicted"/>
<evidence type="ECO:0000256" key="1">
    <source>
        <dbReference type="SAM" id="MobiDB-lite"/>
    </source>
</evidence>
<reference evidence="2" key="1">
    <citation type="submission" date="2014-11" db="EMBL/GenBank/DDBJ databases">
        <authorList>
            <person name="Amaro Gonzalez C."/>
        </authorList>
    </citation>
    <scope>NUCLEOTIDE SEQUENCE</scope>
</reference>
<accession>A0A0E9TSQ4</accession>
<evidence type="ECO:0000313" key="2">
    <source>
        <dbReference type="EMBL" id="JAH55743.1"/>
    </source>
</evidence>
<name>A0A0E9TSQ4_ANGAN</name>
<dbReference type="EMBL" id="GBXM01052834">
    <property type="protein sequence ID" value="JAH55743.1"/>
    <property type="molecule type" value="Transcribed_RNA"/>
</dbReference>
<reference evidence="2" key="2">
    <citation type="journal article" date="2015" name="Fish Shellfish Immunol.">
        <title>Early steps in the European eel (Anguilla anguilla)-Vibrio vulnificus interaction in the gills: Role of the RtxA13 toxin.</title>
        <authorList>
            <person name="Callol A."/>
            <person name="Pajuelo D."/>
            <person name="Ebbesson L."/>
            <person name="Teles M."/>
            <person name="MacKenzie S."/>
            <person name="Amaro C."/>
        </authorList>
    </citation>
    <scope>NUCLEOTIDE SEQUENCE</scope>
</reference>
<sequence length="28" mass="3212">MIYMKHDNPLSQLAAGHRKINRSHPQPA</sequence>
<dbReference type="AlphaFoldDB" id="A0A0E9TSQ4"/>
<feature type="region of interest" description="Disordered" evidence="1">
    <location>
        <begin position="1"/>
        <end position="28"/>
    </location>
</feature>
<protein>
    <submittedName>
        <fullName evidence="2">Uncharacterized protein</fullName>
    </submittedName>
</protein>